<dbReference type="EMBL" id="QXQA01000002">
    <property type="protein sequence ID" value="RIX59527.1"/>
    <property type="molecule type" value="Genomic_DNA"/>
</dbReference>
<dbReference type="Pfam" id="PF12833">
    <property type="entry name" value="HTH_18"/>
    <property type="match status" value="1"/>
</dbReference>
<dbReference type="PANTHER" id="PTHR43280">
    <property type="entry name" value="ARAC-FAMILY TRANSCRIPTIONAL REGULATOR"/>
    <property type="match status" value="1"/>
</dbReference>
<sequence>MRLNKMRKNGKLYVKMLLAITLGIVLVLIASSSIYYFTFARILQNKAFESDLSNLTQTGQSIAKTTGSAQTVAFQIYRNSSIAKILYYENPNPFDIQGAMMDLKNYLNSMPFLESIYVYNAAQERFYIVSQNGQNGVVPTDALTDTGMNEILTDYKKYKAFAPIPRIKQPAADGAAGTPVYTYLCYDAIGLDQTMNSAIIVNVSADWINQGTGSGSNGKESMYLIDDRGVIRSVETLAEYYADEQSMDLIRGADPITKSNFIIADFEQVKSLVTFTAHDQFDWYYVRITPYDEVVGEMKGIRAKTLQTAFFISLAGILLAWFLSKYLYVPINKMALRMEDLESEKRNSSYTIRQNMLQKLVQIQEFDPHIQLNKLKSVGISFDFTRPYQLAYLRIDHFGTFKERSRKDIVTYKFAIMNIGTEIVSQHYRVESLDLEDDGILMLLNAGGESDSLPASAAVIFKEVQQACMEYLQIGVTVAVTPVTDDPHRLHEFVKQAKEASLLRFFAGRSSIIETSSLANDLKSYSFPVSKEKRMIEALMAGKTSDAKTLFAEIMQGTSGYPISAAVLAAKHLNVALHNMLEEIERNGSLQLGFGTEIVVPGFEHFETLEEMTAAFDDFFDSLKSRIVEKRSGRQEELIRKINDMIAERYMDSNLSLNYIADALNMSTYHISRVYRQQTLTTIVDVINQVRMDHAQKMLLGSDAPVSEIAEKTGYTSSSYFHRMFKKLYGVTPSEFRNAKSG</sequence>
<dbReference type="PROSITE" id="PS00041">
    <property type="entry name" value="HTH_ARAC_FAMILY_1"/>
    <property type="match status" value="1"/>
</dbReference>
<keyword evidence="3" id="KW-0804">Transcription</keyword>
<dbReference type="Proteomes" id="UP000266482">
    <property type="component" value="Unassembled WGS sequence"/>
</dbReference>
<dbReference type="InterPro" id="IPR009057">
    <property type="entry name" value="Homeodomain-like_sf"/>
</dbReference>
<dbReference type="PROSITE" id="PS01124">
    <property type="entry name" value="HTH_ARAC_FAMILY_2"/>
    <property type="match status" value="1"/>
</dbReference>
<dbReference type="PRINTS" id="PR00032">
    <property type="entry name" value="HTHARAC"/>
</dbReference>
<keyword evidence="7" id="KW-1185">Reference proteome</keyword>
<keyword evidence="1" id="KW-0805">Transcription regulation</keyword>
<keyword evidence="4" id="KW-0812">Transmembrane</keyword>
<protein>
    <submittedName>
        <fullName evidence="6">AraC family transcriptional regulator</fullName>
    </submittedName>
</protein>
<gene>
    <name evidence="6" type="ORF">D3P08_05130</name>
</gene>
<accession>A0A3A1VG42</accession>
<proteinExistence type="predicted"/>
<dbReference type="RefSeq" id="WP_119598358.1">
    <property type="nucleotide sequence ID" value="NZ_QXQA01000002.1"/>
</dbReference>
<dbReference type="InterPro" id="IPR020449">
    <property type="entry name" value="Tscrpt_reg_AraC-type_HTH"/>
</dbReference>
<dbReference type="AlphaFoldDB" id="A0A3A1VG42"/>
<dbReference type="PANTHER" id="PTHR43280:SF28">
    <property type="entry name" value="HTH-TYPE TRANSCRIPTIONAL ACTIVATOR RHAS"/>
    <property type="match status" value="1"/>
</dbReference>
<dbReference type="OrthoDB" id="2503690at2"/>
<organism evidence="6 7">
    <name type="scientific">Paenibacillus nanensis</name>
    <dbReference type="NCBI Taxonomy" id="393251"/>
    <lineage>
        <taxon>Bacteria</taxon>
        <taxon>Bacillati</taxon>
        <taxon>Bacillota</taxon>
        <taxon>Bacilli</taxon>
        <taxon>Bacillales</taxon>
        <taxon>Paenibacillaceae</taxon>
        <taxon>Paenibacillus</taxon>
    </lineage>
</organism>
<dbReference type="SMART" id="SM00342">
    <property type="entry name" value="HTH_ARAC"/>
    <property type="match status" value="1"/>
</dbReference>
<evidence type="ECO:0000256" key="2">
    <source>
        <dbReference type="ARBA" id="ARBA00023125"/>
    </source>
</evidence>
<keyword evidence="2" id="KW-0238">DNA-binding</keyword>
<evidence type="ECO:0000259" key="5">
    <source>
        <dbReference type="PROSITE" id="PS01124"/>
    </source>
</evidence>
<dbReference type="GO" id="GO:0043565">
    <property type="term" value="F:sequence-specific DNA binding"/>
    <property type="evidence" value="ECO:0007669"/>
    <property type="project" value="InterPro"/>
</dbReference>
<evidence type="ECO:0000256" key="3">
    <source>
        <dbReference type="ARBA" id="ARBA00023163"/>
    </source>
</evidence>
<keyword evidence="4" id="KW-1133">Transmembrane helix</keyword>
<evidence type="ECO:0000256" key="4">
    <source>
        <dbReference type="SAM" id="Phobius"/>
    </source>
</evidence>
<evidence type="ECO:0000313" key="7">
    <source>
        <dbReference type="Proteomes" id="UP000266482"/>
    </source>
</evidence>
<comment type="caution">
    <text evidence="6">The sequence shown here is derived from an EMBL/GenBank/DDBJ whole genome shotgun (WGS) entry which is preliminary data.</text>
</comment>
<keyword evidence="4" id="KW-0472">Membrane</keyword>
<feature type="transmembrane region" description="Helical" evidence="4">
    <location>
        <begin position="309"/>
        <end position="328"/>
    </location>
</feature>
<reference evidence="6 7" key="1">
    <citation type="submission" date="2018-09" db="EMBL/GenBank/DDBJ databases">
        <title>Paenibacillus aracenensis nov. sp. isolated from a cave in southern Spain.</title>
        <authorList>
            <person name="Jurado V."/>
            <person name="Gutierrez-Patricio S."/>
            <person name="Gonzalez-Pimentel J.L."/>
            <person name="Miller A.Z."/>
            <person name="Laiz L."/>
            <person name="Saiz-Jimenez C."/>
        </authorList>
    </citation>
    <scope>NUCLEOTIDE SEQUENCE [LARGE SCALE GENOMIC DNA]</scope>
    <source>
        <strain evidence="6 7">DSM 22867</strain>
    </source>
</reference>
<name>A0A3A1VG42_9BACL</name>
<dbReference type="InterPro" id="IPR018060">
    <property type="entry name" value="HTH_AraC"/>
</dbReference>
<evidence type="ECO:0000313" key="6">
    <source>
        <dbReference type="EMBL" id="RIX59527.1"/>
    </source>
</evidence>
<dbReference type="SUPFAM" id="SSF46689">
    <property type="entry name" value="Homeodomain-like"/>
    <property type="match status" value="1"/>
</dbReference>
<dbReference type="InterPro" id="IPR018062">
    <property type="entry name" value="HTH_AraC-typ_CS"/>
</dbReference>
<dbReference type="GO" id="GO:0003700">
    <property type="term" value="F:DNA-binding transcription factor activity"/>
    <property type="evidence" value="ECO:0007669"/>
    <property type="project" value="InterPro"/>
</dbReference>
<dbReference type="Gene3D" id="1.10.10.60">
    <property type="entry name" value="Homeodomain-like"/>
    <property type="match status" value="2"/>
</dbReference>
<evidence type="ECO:0000256" key="1">
    <source>
        <dbReference type="ARBA" id="ARBA00023015"/>
    </source>
</evidence>
<feature type="domain" description="HTH araC/xylS-type" evidence="5">
    <location>
        <begin position="640"/>
        <end position="739"/>
    </location>
</feature>